<gene>
    <name evidence="2" type="ORF">I308_104203</name>
</gene>
<comment type="caution">
    <text evidence="2">The sequence shown here is derived from an EMBL/GenBank/DDBJ whole genome shotgun (WGS) entry which is preliminary data.</text>
</comment>
<sequence length="174" mass="19984">MIYDVFEQYGPIEDIRVLPEKTCAFVNFVKRSNAIFAHGDVLHCLGDILPTLSRTAPVLLGFGKTDALLKKEKVNNASCFFASKGLHLRFWPQELSKLSKYQMMSPPRSCLELFRFLGLYSRILPRKRHGFINFENLALQSLPTKRSMAKIFSVPTMARFRLILSEFPLELQVI</sequence>
<reference evidence="3" key="1">
    <citation type="submission" date="2015-01" db="EMBL/GenBank/DDBJ databases">
        <title>The Genome Sequence of Cryptococcus gattii MMRL2647.</title>
        <authorList>
            <consortium name="The Broad Institute Genomics Platform"/>
            <person name="Cuomo C."/>
            <person name="Litvintseva A."/>
            <person name="Chen Y."/>
            <person name="Heitman J."/>
            <person name="Sun S."/>
            <person name="Springer D."/>
            <person name="Dromer F."/>
            <person name="Young S."/>
            <person name="Zeng Q."/>
            <person name="Gargeya S."/>
            <person name="Abouelleil A."/>
            <person name="Alvarado L."/>
            <person name="Chapman S.B."/>
            <person name="Gainer-Dewar J."/>
            <person name="Goldberg J."/>
            <person name="Griggs A."/>
            <person name="Gujja S."/>
            <person name="Hansen M."/>
            <person name="Howarth C."/>
            <person name="Imamovic A."/>
            <person name="Larimer J."/>
            <person name="Murphy C."/>
            <person name="Naylor J."/>
            <person name="Pearson M."/>
            <person name="Priest M."/>
            <person name="Roberts A."/>
            <person name="Saif S."/>
            <person name="Shea T."/>
            <person name="Sykes S."/>
            <person name="Wortman J."/>
            <person name="Nusbaum C."/>
            <person name="Birren B."/>
        </authorList>
    </citation>
    <scope>NUCLEOTIDE SEQUENCE [LARGE SCALE GENOMIC DNA]</scope>
    <source>
        <strain evidence="3">IND107</strain>
    </source>
</reference>
<dbReference type="EMBL" id="ATAM02000007">
    <property type="protein sequence ID" value="KAL0247168.1"/>
    <property type="molecule type" value="Genomic_DNA"/>
</dbReference>
<dbReference type="Proteomes" id="UP000054399">
    <property type="component" value="Unassembled WGS sequence"/>
</dbReference>
<dbReference type="Pfam" id="PF00076">
    <property type="entry name" value="RRM_1"/>
    <property type="match status" value="1"/>
</dbReference>
<accession>A0ABR3BPP9</accession>
<organism evidence="2 3">
    <name type="scientific">Cryptococcus tetragattii IND107</name>
    <dbReference type="NCBI Taxonomy" id="1296105"/>
    <lineage>
        <taxon>Eukaryota</taxon>
        <taxon>Fungi</taxon>
        <taxon>Dikarya</taxon>
        <taxon>Basidiomycota</taxon>
        <taxon>Agaricomycotina</taxon>
        <taxon>Tremellomycetes</taxon>
        <taxon>Tremellales</taxon>
        <taxon>Cryptococcaceae</taxon>
        <taxon>Cryptococcus</taxon>
        <taxon>Cryptococcus gattii species complex</taxon>
    </lineage>
</organism>
<evidence type="ECO:0000259" key="1">
    <source>
        <dbReference type="Pfam" id="PF00076"/>
    </source>
</evidence>
<dbReference type="RefSeq" id="XP_066613129.1">
    <property type="nucleotide sequence ID" value="XM_066758681.1"/>
</dbReference>
<evidence type="ECO:0000313" key="2">
    <source>
        <dbReference type="EMBL" id="KAL0247168.1"/>
    </source>
</evidence>
<dbReference type="Gene3D" id="3.30.70.330">
    <property type="match status" value="1"/>
</dbReference>
<dbReference type="GeneID" id="91991059"/>
<dbReference type="InterPro" id="IPR012677">
    <property type="entry name" value="Nucleotide-bd_a/b_plait_sf"/>
</dbReference>
<name>A0ABR3BPP9_9TREE</name>
<dbReference type="InterPro" id="IPR035979">
    <property type="entry name" value="RBD_domain_sf"/>
</dbReference>
<dbReference type="InterPro" id="IPR000504">
    <property type="entry name" value="RRM_dom"/>
</dbReference>
<feature type="domain" description="RRM" evidence="1">
    <location>
        <begin position="2"/>
        <end position="37"/>
    </location>
</feature>
<proteinExistence type="predicted"/>
<reference evidence="2 3" key="2">
    <citation type="submission" date="2024-01" db="EMBL/GenBank/DDBJ databases">
        <title>Comparative genomics of Cryptococcus and Kwoniella reveals pathogenesis evolution and contrasting modes of karyotype evolution via chromosome fusion or intercentromeric recombination.</title>
        <authorList>
            <person name="Coelho M.A."/>
            <person name="David-Palma M."/>
            <person name="Shea T."/>
            <person name="Bowers K."/>
            <person name="Mcginley-Smith S."/>
            <person name="Mohammad A.W."/>
            <person name="Gnirke A."/>
            <person name="Yurkov A.M."/>
            <person name="Nowrousian M."/>
            <person name="Sun S."/>
            <person name="Cuomo C.A."/>
            <person name="Heitman J."/>
        </authorList>
    </citation>
    <scope>NUCLEOTIDE SEQUENCE [LARGE SCALE GENOMIC DNA]</scope>
    <source>
        <strain evidence="2 3">IND107</strain>
    </source>
</reference>
<keyword evidence="3" id="KW-1185">Reference proteome</keyword>
<evidence type="ECO:0000313" key="3">
    <source>
        <dbReference type="Proteomes" id="UP000054399"/>
    </source>
</evidence>
<dbReference type="SUPFAM" id="SSF54928">
    <property type="entry name" value="RNA-binding domain, RBD"/>
    <property type="match status" value="1"/>
</dbReference>
<protein>
    <recommendedName>
        <fullName evidence="1">RRM domain-containing protein</fullName>
    </recommendedName>
</protein>